<dbReference type="Proteomes" id="UP001215151">
    <property type="component" value="Unassembled WGS sequence"/>
</dbReference>
<sequence>MARFLNLIARDENAAVIREELLELDGKYGHPWKDNNIPEVPCPYSLFLVSIAWQTDLEKMDYNYLRPRPSELDVKAGLWDTQNDDGFSIIDITDPQTPAYCFVSGPGPYFVPPQTKPIPAHRYLADYHALHRIPPFDPGHPEAAQALQRTFMAVAELSGLRLITAKQLKQAWPRTDFAESSSASGFTSHCVDPPYTIDHRLYAVVQRYREEMAEHDPESDVEHQVTLNMVELITRLGGIGEDCRQRYDIMADMLRHPRVFNIVLLPPPSKCDVELGIDWSVLELENEYQACLASADLSSYERTRICRRILDVMHDQTPFPDDGLPLLGDLIRYCMHGHGFVDLSGFHLSCHQLVELLAPLELLRSLSLARNPHLRTCDIPALLEALPRVSRLNVMGCPLITTQELLELMSTDPCSFRTLEALMHPSLLTVDKPTPYPIAFTFVCASPGLSLLHGMCLSLFSPSQVLQAVKDILMDARRELESTLPYDRRGLHDHLPWHLRSDANIAFRTSYRMVHSFAARADAIALVAFSTGAGTPGENRGHRLITSVPGPRHALVSDGSAGSWVFLLDLGPSPDDKTWTFIRYDPSTSPQSEDVVGECSDTMTSEQQETWQKKGMLPPGRSYDLRGFLRCMADECRPLPSQELVEEIESLLDSHKASEEFPFCTMMREEDVPPAFTRLPQPSEMDFSRETDSAMHHILHQLREDGSVSRVDD</sequence>
<evidence type="ECO:0000313" key="2">
    <source>
        <dbReference type="Proteomes" id="UP001215151"/>
    </source>
</evidence>
<dbReference type="EMBL" id="JAPEVG010000503">
    <property type="protein sequence ID" value="KAJ8462014.1"/>
    <property type="molecule type" value="Genomic_DNA"/>
</dbReference>
<organism evidence="1 2">
    <name type="scientific">Trametes cubensis</name>
    <dbReference type="NCBI Taxonomy" id="1111947"/>
    <lineage>
        <taxon>Eukaryota</taxon>
        <taxon>Fungi</taxon>
        <taxon>Dikarya</taxon>
        <taxon>Basidiomycota</taxon>
        <taxon>Agaricomycotina</taxon>
        <taxon>Agaricomycetes</taxon>
        <taxon>Polyporales</taxon>
        <taxon>Polyporaceae</taxon>
        <taxon>Trametes</taxon>
    </lineage>
</organism>
<gene>
    <name evidence="1" type="ORF">ONZ51_g11175</name>
</gene>
<protein>
    <submittedName>
        <fullName evidence="1">Uncharacterized protein</fullName>
    </submittedName>
</protein>
<proteinExistence type="predicted"/>
<reference evidence="1" key="1">
    <citation type="submission" date="2022-11" db="EMBL/GenBank/DDBJ databases">
        <title>Genome Sequence of Cubamyces cubensis.</title>
        <authorList>
            <person name="Buettner E."/>
        </authorList>
    </citation>
    <scope>NUCLEOTIDE SEQUENCE</scope>
    <source>
        <strain evidence="1">MPL-01</strain>
    </source>
</reference>
<name>A0AAD7X6J7_9APHY</name>
<accession>A0AAD7X6J7</accession>
<dbReference type="SUPFAM" id="SSF52047">
    <property type="entry name" value="RNI-like"/>
    <property type="match status" value="1"/>
</dbReference>
<dbReference type="AlphaFoldDB" id="A0AAD7X6J7"/>
<evidence type="ECO:0000313" key="1">
    <source>
        <dbReference type="EMBL" id="KAJ8462014.1"/>
    </source>
</evidence>
<comment type="caution">
    <text evidence="1">The sequence shown here is derived from an EMBL/GenBank/DDBJ whole genome shotgun (WGS) entry which is preliminary data.</text>
</comment>
<keyword evidence="2" id="KW-1185">Reference proteome</keyword>